<comment type="caution">
    <text evidence="2">The sequence shown here is derived from an EMBL/GenBank/DDBJ whole genome shotgun (WGS) entry which is preliminary data.</text>
</comment>
<dbReference type="EMBL" id="BPLQ01015044">
    <property type="protein sequence ID" value="GIY85408.1"/>
    <property type="molecule type" value="Genomic_DNA"/>
</dbReference>
<evidence type="ECO:0000313" key="2">
    <source>
        <dbReference type="EMBL" id="GIY85408.1"/>
    </source>
</evidence>
<name>A0AAV4WSU1_9ARAC</name>
<dbReference type="AlphaFoldDB" id="A0AAV4WSU1"/>
<protein>
    <submittedName>
        <fullName evidence="2">Uncharacterized protein</fullName>
    </submittedName>
</protein>
<dbReference type="Proteomes" id="UP001054837">
    <property type="component" value="Unassembled WGS sequence"/>
</dbReference>
<feature type="compositionally biased region" description="Polar residues" evidence="1">
    <location>
        <begin position="1"/>
        <end position="30"/>
    </location>
</feature>
<proteinExistence type="predicted"/>
<accession>A0AAV4WSU1</accession>
<evidence type="ECO:0000256" key="1">
    <source>
        <dbReference type="SAM" id="MobiDB-lite"/>
    </source>
</evidence>
<organism evidence="2 3">
    <name type="scientific">Caerostris darwini</name>
    <dbReference type="NCBI Taxonomy" id="1538125"/>
    <lineage>
        <taxon>Eukaryota</taxon>
        <taxon>Metazoa</taxon>
        <taxon>Ecdysozoa</taxon>
        <taxon>Arthropoda</taxon>
        <taxon>Chelicerata</taxon>
        <taxon>Arachnida</taxon>
        <taxon>Araneae</taxon>
        <taxon>Araneomorphae</taxon>
        <taxon>Entelegynae</taxon>
        <taxon>Araneoidea</taxon>
        <taxon>Araneidae</taxon>
        <taxon>Caerostris</taxon>
    </lineage>
</organism>
<reference evidence="2 3" key="1">
    <citation type="submission" date="2021-06" db="EMBL/GenBank/DDBJ databases">
        <title>Caerostris darwini draft genome.</title>
        <authorList>
            <person name="Kono N."/>
            <person name="Arakawa K."/>
        </authorList>
    </citation>
    <scope>NUCLEOTIDE SEQUENCE [LARGE SCALE GENOMIC DNA]</scope>
</reference>
<sequence length="104" mass="11771">MLKDTLLSQHTNPNDNRVTSPPTVLISQTPGERDKGNHARPFHPIKLLYLHLWPIVLASVLRHKAISVGRHGCVQNRLMAIHRRAEILFGFFGCCQSAERKRVG</sequence>
<evidence type="ECO:0000313" key="3">
    <source>
        <dbReference type="Proteomes" id="UP001054837"/>
    </source>
</evidence>
<feature type="region of interest" description="Disordered" evidence="1">
    <location>
        <begin position="1"/>
        <end position="38"/>
    </location>
</feature>
<keyword evidence="3" id="KW-1185">Reference proteome</keyword>
<gene>
    <name evidence="2" type="ORF">CDAR_207681</name>
</gene>